<keyword evidence="25" id="KW-1185">Reference proteome</keyword>
<dbReference type="InterPro" id="IPR000014">
    <property type="entry name" value="PAS"/>
</dbReference>
<dbReference type="SUPFAM" id="SSF55785">
    <property type="entry name" value="PYP-like sensor domain (PAS domain)"/>
    <property type="match status" value="2"/>
</dbReference>
<keyword evidence="7" id="KW-0716">Sensory transduction</keyword>
<evidence type="ECO:0000256" key="13">
    <source>
        <dbReference type="ARBA" id="ARBA00022741"/>
    </source>
</evidence>
<evidence type="ECO:0000256" key="1">
    <source>
        <dbReference type="ARBA" id="ARBA00000085"/>
    </source>
</evidence>
<dbReference type="Pfam" id="PF05231">
    <property type="entry name" value="MASE1"/>
    <property type="match status" value="1"/>
</dbReference>
<sequence length="784" mass="83230">MNEQSSLAATAAKNATGQMGQEERRASFPLFFVLLLLVYALTAAAGLRWATVSGVASPIWPAAGVAFAALLLGGRRLWPAVALGFVLAAQLTGADQPLVAQAAIGLSNGLAALVAATLVRRLQPGPLALTCVREVLVLVAAAAVSSAMAATAGVGILLVRDVVPLAAAGGVLETWFFGDAVGILSVGALILSLAGLRSDALVTRRQVGLAVSLVMLAAITAAVFFGGQVPRAWLVFPILACIALLYRVPGAAAGLVIVSLVASAGTSMGHGPFVLGGPASADLVLLQQFLTVTSLTKLLLAAAVHERDSQLRLTDAIGKELSAREELQRTTSLLNVIGDAAPSLIYAKDREGRFIYANQAVLELYGCDVAELIGRTDADFAGPEDAAEFRRNDRRIMSTGKAEELEEQVTGDSGTRIFLSVKAPLRNQGGQVIGIVGTSTDVTERHQRREELVRMAQRAETAQRAARSSLYEIDVATGLISRDPLIAELCGLAPDRIVPTQHGWEQHIHPDDVPAFRNTVRVALERFERFAMEYRAVAADGRHIWLADTGQIERGADGRPTRVIGLVMDVTERKVAEEREQLLAREVDHRAKNLLAVVQSVVQLTRADDADALKDAITGRIQSLARAHSLLASSRWSGVDLMPLAHEELAPYAERDSARVTIDGPHLRLKPAAAQSLALVLHELATNAAKYGALSRIGGRVDLSWSVRDGQAILQWHEYGCPGGTPPGRAGFGSKVIRNSVERQLRGSVAYTWADDGLQVRLAIPQDHVSRLAEPDADAAGAAA</sequence>
<keyword evidence="14" id="KW-0418">Kinase</keyword>
<feature type="domain" description="PAS" evidence="22">
    <location>
        <begin position="330"/>
        <end position="400"/>
    </location>
</feature>
<evidence type="ECO:0000313" key="25">
    <source>
        <dbReference type="Proteomes" id="UP001526246"/>
    </source>
</evidence>
<dbReference type="CDD" id="cd00130">
    <property type="entry name" value="PAS"/>
    <property type="match status" value="2"/>
</dbReference>
<evidence type="ECO:0000256" key="18">
    <source>
        <dbReference type="ARBA" id="ARBA00023026"/>
    </source>
</evidence>
<evidence type="ECO:0000256" key="5">
    <source>
        <dbReference type="ARBA" id="ARBA00022543"/>
    </source>
</evidence>
<dbReference type="InterPro" id="IPR000700">
    <property type="entry name" value="PAS-assoc_C"/>
</dbReference>
<comment type="subcellular location">
    <subcellularLocation>
        <location evidence="2">Cell membrane</location>
        <topology evidence="2">Multi-pass membrane protein</topology>
    </subcellularLocation>
</comment>
<accession>A0ABT3JGK6</accession>
<dbReference type="Gene3D" id="3.30.565.10">
    <property type="entry name" value="Histidine kinase-like ATPase, C-terminal domain"/>
    <property type="match status" value="1"/>
</dbReference>
<feature type="transmembrane region" description="Helical" evidence="21">
    <location>
        <begin position="255"/>
        <end position="273"/>
    </location>
</feature>
<dbReference type="InterPro" id="IPR013655">
    <property type="entry name" value="PAS_fold_3"/>
</dbReference>
<keyword evidence="16 21" id="KW-1133">Transmembrane helix</keyword>
<dbReference type="InterPro" id="IPR001610">
    <property type="entry name" value="PAC"/>
</dbReference>
<dbReference type="InterPro" id="IPR011102">
    <property type="entry name" value="Sig_transdc_His_kinase_HWE"/>
</dbReference>
<dbReference type="PANTHER" id="PTHR41523:SF8">
    <property type="entry name" value="ETHYLENE RESPONSE SENSOR PROTEIN"/>
    <property type="match status" value="1"/>
</dbReference>
<keyword evidence="13" id="KW-0547">Nucleotide-binding</keyword>
<evidence type="ECO:0000256" key="2">
    <source>
        <dbReference type="ARBA" id="ARBA00004651"/>
    </source>
</evidence>
<feature type="transmembrane region" description="Helical" evidence="21">
    <location>
        <begin position="174"/>
        <end position="195"/>
    </location>
</feature>
<dbReference type="SMART" id="SM00091">
    <property type="entry name" value="PAS"/>
    <property type="match status" value="2"/>
</dbReference>
<dbReference type="Pfam" id="PF08447">
    <property type="entry name" value="PAS_3"/>
    <property type="match status" value="1"/>
</dbReference>
<feature type="transmembrane region" description="Helical" evidence="21">
    <location>
        <begin position="28"/>
        <end position="47"/>
    </location>
</feature>
<protein>
    <recommendedName>
        <fullName evidence="3">histidine kinase</fullName>
        <ecNumber evidence="3">2.7.13.3</ecNumber>
    </recommendedName>
</protein>
<keyword evidence="20" id="KW-0675">Receptor</keyword>
<comment type="caution">
    <text evidence="24">The sequence shown here is derived from an EMBL/GenBank/DDBJ whole genome shotgun (WGS) entry which is preliminary data.</text>
</comment>
<dbReference type="Gene3D" id="3.30.450.20">
    <property type="entry name" value="PAS domain"/>
    <property type="match status" value="2"/>
</dbReference>
<evidence type="ECO:0000256" key="20">
    <source>
        <dbReference type="ARBA" id="ARBA00023170"/>
    </source>
</evidence>
<keyword evidence="4" id="KW-1003">Cell membrane</keyword>
<reference evidence="24 25" key="1">
    <citation type="submission" date="2022-10" db="EMBL/GenBank/DDBJ databases">
        <title>Sphingomonas sp.</title>
        <authorList>
            <person name="Jin C."/>
        </authorList>
    </citation>
    <scope>NUCLEOTIDE SEQUENCE [LARGE SCALE GENOMIC DNA]</scope>
    <source>
        <strain evidence="24 25">BN140010</strain>
    </source>
</reference>
<evidence type="ECO:0000259" key="23">
    <source>
        <dbReference type="PROSITE" id="PS50113"/>
    </source>
</evidence>
<evidence type="ECO:0000256" key="14">
    <source>
        <dbReference type="ARBA" id="ARBA00022777"/>
    </source>
</evidence>
<evidence type="ECO:0000256" key="8">
    <source>
        <dbReference type="ARBA" id="ARBA00022630"/>
    </source>
</evidence>
<keyword evidence="15" id="KW-0067">ATP-binding</keyword>
<keyword evidence="8" id="KW-0285">Flavoprotein</keyword>
<dbReference type="SMART" id="SM00911">
    <property type="entry name" value="HWE_HK"/>
    <property type="match status" value="1"/>
</dbReference>
<evidence type="ECO:0000256" key="21">
    <source>
        <dbReference type="SAM" id="Phobius"/>
    </source>
</evidence>
<evidence type="ECO:0000256" key="9">
    <source>
        <dbReference type="ARBA" id="ARBA00022643"/>
    </source>
</evidence>
<gene>
    <name evidence="24" type="ORF">OMW55_10435</name>
</gene>
<dbReference type="InterPro" id="IPR013656">
    <property type="entry name" value="PAS_4"/>
</dbReference>
<evidence type="ECO:0000256" key="10">
    <source>
        <dbReference type="ARBA" id="ARBA00022679"/>
    </source>
</evidence>
<evidence type="ECO:0000256" key="19">
    <source>
        <dbReference type="ARBA" id="ARBA00023136"/>
    </source>
</evidence>
<keyword evidence="5" id="KW-0600">Photoreceptor protein</keyword>
<feature type="domain" description="PAC" evidence="23">
    <location>
        <begin position="530"/>
        <end position="582"/>
    </location>
</feature>
<keyword evidence="6" id="KW-0597">Phosphoprotein</keyword>
<keyword evidence="17" id="KW-0157">Chromophore</keyword>
<dbReference type="RefSeq" id="WP_264882957.1">
    <property type="nucleotide sequence ID" value="NZ_JAPDOB010000002.1"/>
</dbReference>
<evidence type="ECO:0000256" key="6">
    <source>
        <dbReference type="ARBA" id="ARBA00022553"/>
    </source>
</evidence>
<dbReference type="InterPro" id="IPR007895">
    <property type="entry name" value="MASE1"/>
</dbReference>
<name>A0ABT3JGK6_9SPHN</name>
<feature type="transmembrane region" description="Helical" evidence="21">
    <location>
        <begin position="98"/>
        <end position="119"/>
    </location>
</feature>
<dbReference type="Pfam" id="PF07536">
    <property type="entry name" value="HWE_HK"/>
    <property type="match status" value="1"/>
</dbReference>
<feature type="domain" description="PAS" evidence="22">
    <location>
        <begin position="448"/>
        <end position="527"/>
    </location>
</feature>
<evidence type="ECO:0000313" key="24">
    <source>
        <dbReference type="EMBL" id="MCW3798219.1"/>
    </source>
</evidence>
<dbReference type="PROSITE" id="PS50112">
    <property type="entry name" value="PAS"/>
    <property type="match status" value="2"/>
</dbReference>
<evidence type="ECO:0000256" key="4">
    <source>
        <dbReference type="ARBA" id="ARBA00022475"/>
    </source>
</evidence>
<proteinExistence type="predicted"/>
<keyword evidence="10" id="KW-0808">Transferase</keyword>
<dbReference type="Pfam" id="PF08448">
    <property type="entry name" value="PAS_4"/>
    <property type="match status" value="1"/>
</dbReference>
<evidence type="ECO:0000256" key="3">
    <source>
        <dbReference type="ARBA" id="ARBA00012438"/>
    </source>
</evidence>
<evidence type="ECO:0000256" key="16">
    <source>
        <dbReference type="ARBA" id="ARBA00022989"/>
    </source>
</evidence>
<feature type="transmembrane region" description="Helical" evidence="21">
    <location>
        <begin position="232"/>
        <end position="248"/>
    </location>
</feature>
<keyword evidence="12" id="KW-0677">Repeat</keyword>
<dbReference type="SUPFAM" id="SSF55874">
    <property type="entry name" value="ATPase domain of HSP90 chaperone/DNA topoisomerase II/histidine kinase"/>
    <property type="match status" value="1"/>
</dbReference>
<dbReference type="InterPro" id="IPR035965">
    <property type="entry name" value="PAS-like_dom_sf"/>
</dbReference>
<dbReference type="Gene3D" id="2.10.70.100">
    <property type="match status" value="1"/>
</dbReference>
<comment type="catalytic activity">
    <reaction evidence="1">
        <text>ATP + protein L-histidine = ADP + protein N-phospho-L-histidine.</text>
        <dbReference type="EC" id="2.7.13.3"/>
    </reaction>
</comment>
<evidence type="ECO:0000256" key="15">
    <source>
        <dbReference type="ARBA" id="ARBA00022840"/>
    </source>
</evidence>
<keyword evidence="18" id="KW-0843">Virulence</keyword>
<dbReference type="InterPro" id="IPR036890">
    <property type="entry name" value="HATPase_C_sf"/>
</dbReference>
<dbReference type="Proteomes" id="UP001526246">
    <property type="component" value="Unassembled WGS sequence"/>
</dbReference>
<evidence type="ECO:0000256" key="12">
    <source>
        <dbReference type="ARBA" id="ARBA00022737"/>
    </source>
</evidence>
<dbReference type="EC" id="2.7.13.3" evidence="3"/>
<evidence type="ECO:0000256" key="11">
    <source>
        <dbReference type="ARBA" id="ARBA00022692"/>
    </source>
</evidence>
<dbReference type="EMBL" id="JAPDOB010000002">
    <property type="protein sequence ID" value="MCW3798219.1"/>
    <property type="molecule type" value="Genomic_DNA"/>
</dbReference>
<feature type="transmembrane region" description="Helical" evidence="21">
    <location>
        <begin position="207"/>
        <end position="226"/>
    </location>
</feature>
<feature type="domain" description="PAC" evidence="23">
    <location>
        <begin position="403"/>
        <end position="454"/>
    </location>
</feature>
<dbReference type="SMART" id="SM00086">
    <property type="entry name" value="PAC"/>
    <property type="match status" value="2"/>
</dbReference>
<organism evidence="24 25">
    <name type="scientific">Sphingomonas arvum</name>
    <dbReference type="NCBI Taxonomy" id="2992113"/>
    <lineage>
        <taxon>Bacteria</taxon>
        <taxon>Pseudomonadati</taxon>
        <taxon>Pseudomonadota</taxon>
        <taxon>Alphaproteobacteria</taxon>
        <taxon>Sphingomonadales</taxon>
        <taxon>Sphingomonadaceae</taxon>
        <taxon>Sphingomonas</taxon>
    </lineage>
</organism>
<evidence type="ECO:0000259" key="22">
    <source>
        <dbReference type="PROSITE" id="PS50112"/>
    </source>
</evidence>
<keyword evidence="19 21" id="KW-0472">Membrane</keyword>
<keyword evidence="11 21" id="KW-0812">Transmembrane</keyword>
<dbReference type="NCBIfam" id="TIGR00229">
    <property type="entry name" value="sensory_box"/>
    <property type="match status" value="2"/>
</dbReference>
<keyword evidence="9" id="KW-0288">FMN</keyword>
<feature type="transmembrane region" description="Helical" evidence="21">
    <location>
        <begin position="59"/>
        <end position="78"/>
    </location>
</feature>
<evidence type="ECO:0000256" key="17">
    <source>
        <dbReference type="ARBA" id="ARBA00022991"/>
    </source>
</evidence>
<dbReference type="PROSITE" id="PS50113">
    <property type="entry name" value="PAC"/>
    <property type="match status" value="2"/>
</dbReference>
<evidence type="ECO:0000256" key="7">
    <source>
        <dbReference type="ARBA" id="ARBA00022606"/>
    </source>
</evidence>
<feature type="transmembrane region" description="Helical" evidence="21">
    <location>
        <begin position="135"/>
        <end position="159"/>
    </location>
</feature>
<dbReference type="PANTHER" id="PTHR41523">
    <property type="entry name" value="TWO-COMPONENT SYSTEM SENSOR PROTEIN"/>
    <property type="match status" value="1"/>
</dbReference>